<dbReference type="EMBL" id="CP048620">
    <property type="protein sequence ID" value="QPJ64042.1"/>
    <property type="molecule type" value="Genomic_DNA"/>
</dbReference>
<sequence>MSSLDRTMFLEGMNSGYGVKEAVAYLQDQANRGPIVLAVSSKPGNPTDGVLIYLRKQANIEILHVPWWPLHERLIPKGEAPDHAHKYQKEPFALKRLHSDAPIFFVYPYISYPAESFVKKNPEFKKTMSFAKPDARHALEIYRAEALGRP</sequence>
<dbReference type="AlphaFoldDB" id="A0A7T0C0B8"/>
<organism evidence="1 2">
    <name type="scientific">Candidatus Nitrohelix vancouverensis</name>
    <dbReference type="NCBI Taxonomy" id="2705534"/>
    <lineage>
        <taxon>Bacteria</taxon>
        <taxon>Pseudomonadati</taxon>
        <taxon>Nitrospinota/Tectimicrobiota group</taxon>
        <taxon>Nitrospinota</taxon>
        <taxon>Nitrospinia</taxon>
        <taxon>Nitrospinales</taxon>
        <taxon>Nitrospinaceae</taxon>
        <taxon>Candidatus Nitrohelix</taxon>
    </lineage>
</organism>
<reference evidence="2" key="1">
    <citation type="submission" date="2020-02" db="EMBL/GenBank/DDBJ databases">
        <title>Genomic and physiological characterization of two novel Nitrospinaceae genera.</title>
        <authorList>
            <person name="Mueller A.J."/>
            <person name="Jung M.-Y."/>
            <person name="Strachan C.R."/>
            <person name="Herbold C.W."/>
            <person name="Kirkegaard R.H."/>
            <person name="Daims H."/>
        </authorList>
    </citation>
    <scope>NUCLEOTIDE SEQUENCE [LARGE SCALE GENOMIC DNA]</scope>
</reference>
<evidence type="ECO:0000313" key="2">
    <source>
        <dbReference type="Proteomes" id="UP000594464"/>
    </source>
</evidence>
<name>A0A7T0C0B8_9BACT</name>
<dbReference type="KEGG" id="nva:G3M78_00925"/>
<accession>A0A7T0C0B8</accession>
<gene>
    <name evidence="1" type="ORF">G3M78_00925</name>
</gene>
<protein>
    <submittedName>
        <fullName evidence="1">Uncharacterized protein</fullName>
    </submittedName>
</protein>
<proteinExistence type="predicted"/>
<dbReference type="Proteomes" id="UP000594464">
    <property type="component" value="Chromosome"/>
</dbReference>
<evidence type="ECO:0000313" key="1">
    <source>
        <dbReference type="EMBL" id="QPJ64042.1"/>
    </source>
</evidence>